<dbReference type="SUPFAM" id="SSF53474">
    <property type="entry name" value="alpha/beta-Hydrolases"/>
    <property type="match status" value="1"/>
</dbReference>
<comment type="caution">
    <text evidence="1">The sequence shown here is derived from an EMBL/GenBank/DDBJ whole genome shotgun (WGS) entry which is preliminary data.</text>
</comment>
<dbReference type="GO" id="GO:0016787">
    <property type="term" value="F:hydrolase activity"/>
    <property type="evidence" value="ECO:0007669"/>
    <property type="project" value="UniProtKB-KW"/>
</dbReference>
<dbReference type="Proteomes" id="UP001501170">
    <property type="component" value="Unassembled WGS sequence"/>
</dbReference>
<proteinExistence type="predicted"/>
<protein>
    <submittedName>
        <fullName evidence="1">Alpha/beta hydrolase</fullName>
    </submittedName>
</protein>
<evidence type="ECO:0000313" key="2">
    <source>
        <dbReference type="Proteomes" id="UP001501170"/>
    </source>
</evidence>
<keyword evidence="1" id="KW-0378">Hydrolase</keyword>
<dbReference type="RefSeq" id="WP_006896341.1">
    <property type="nucleotide sequence ID" value="NZ_BAAARB010000004.1"/>
</dbReference>
<evidence type="ECO:0000313" key="1">
    <source>
        <dbReference type="EMBL" id="GAA2374506.1"/>
    </source>
</evidence>
<organism evidence="1 2">
    <name type="scientific">Gordonia cholesterolivorans</name>
    <dbReference type="NCBI Taxonomy" id="559625"/>
    <lineage>
        <taxon>Bacteria</taxon>
        <taxon>Bacillati</taxon>
        <taxon>Actinomycetota</taxon>
        <taxon>Actinomycetes</taxon>
        <taxon>Mycobacteriales</taxon>
        <taxon>Gordoniaceae</taxon>
        <taxon>Gordonia</taxon>
    </lineage>
</organism>
<dbReference type="EMBL" id="BAAARB010000004">
    <property type="protein sequence ID" value="GAA2374506.1"/>
    <property type="molecule type" value="Genomic_DNA"/>
</dbReference>
<accession>A0ABP5UAK4</accession>
<sequence>MTTLIVMPGTGSDADYAARVFGPAAASIGARLVSLEPESDLVNSYSTRLDQVAAEGDDLLVGGISIGAAIAVEWALRSPLAQHCRGVLAALPPWSGPAADSLAALSARLTADAIERDGLAAAVAQMVRTSPAWLGAELSRSWRSLADRGLVEQLRAAAAHAAPAESELSALTVPLGVAAAPDDPLHPVEVGRAWAAYAPRAAVRAVPLTEFGPAPHRLGDACAAAWRDASAAAPAEA</sequence>
<dbReference type="InterPro" id="IPR029058">
    <property type="entry name" value="AB_hydrolase_fold"/>
</dbReference>
<keyword evidence="2" id="KW-1185">Reference proteome</keyword>
<reference evidence="2" key="1">
    <citation type="journal article" date="2019" name="Int. J. Syst. Evol. Microbiol.">
        <title>The Global Catalogue of Microorganisms (GCM) 10K type strain sequencing project: providing services to taxonomists for standard genome sequencing and annotation.</title>
        <authorList>
            <consortium name="The Broad Institute Genomics Platform"/>
            <consortium name="The Broad Institute Genome Sequencing Center for Infectious Disease"/>
            <person name="Wu L."/>
            <person name="Ma J."/>
        </authorList>
    </citation>
    <scope>NUCLEOTIDE SEQUENCE [LARGE SCALE GENOMIC DNA]</scope>
    <source>
        <strain evidence="2">JCM 16227</strain>
    </source>
</reference>
<gene>
    <name evidence="1" type="ORF">GCM10009855_12190</name>
</gene>
<dbReference type="Gene3D" id="3.40.50.1820">
    <property type="entry name" value="alpha/beta hydrolase"/>
    <property type="match status" value="1"/>
</dbReference>
<name>A0ABP5UAK4_9ACTN</name>